<feature type="transmembrane region" description="Helical" evidence="8">
    <location>
        <begin position="153"/>
        <end position="179"/>
    </location>
</feature>
<feature type="transmembrane region" description="Helical" evidence="8">
    <location>
        <begin position="260"/>
        <end position="283"/>
    </location>
</feature>
<feature type="transmembrane region" description="Helical" evidence="8">
    <location>
        <begin position="363"/>
        <end position="385"/>
    </location>
</feature>
<keyword evidence="4 8" id="KW-0812">Transmembrane</keyword>
<evidence type="ECO:0000313" key="10">
    <source>
        <dbReference type="Proteomes" id="UP000222056"/>
    </source>
</evidence>
<evidence type="ECO:0000256" key="2">
    <source>
        <dbReference type="ARBA" id="ARBA00022475"/>
    </source>
</evidence>
<feature type="transmembrane region" description="Helical" evidence="8">
    <location>
        <begin position="228"/>
        <end position="248"/>
    </location>
</feature>
<feature type="transmembrane region" description="Helical" evidence="8">
    <location>
        <begin position="114"/>
        <end position="141"/>
    </location>
</feature>
<dbReference type="GO" id="GO:0016758">
    <property type="term" value="F:hexosyltransferase activity"/>
    <property type="evidence" value="ECO:0007669"/>
    <property type="project" value="InterPro"/>
</dbReference>
<evidence type="ECO:0000256" key="8">
    <source>
        <dbReference type="SAM" id="Phobius"/>
    </source>
</evidence>
<evidence type="ECO:0008006" key="11">
    <source>
        <dbReference type="Google" id="ProtNLM"/>
    </source>
</evidence>
<evidence type="ECO:0000256" key="1">
    <source>
        <dbReference type="ARBA" id="ARBA00004651"/>
    </source>
</evidence>
<dbReference type="STRING" id="29539.SAMN02745716_0823"/>
<dbReference type="GO" id="GO:0005886">
    <property type="term" value="C:plasma membrane"/>
    <property type="evidence" value="ECO:0007669"/>
    <property type="project" value="UniProtKB-SubCell"/>
</dbReference>
<dbReference type="RefSeq" id="WP_093116444.1">
    <property type="nucleotide sequence ID" value="NZ_FNWJ01000001.1"/>
</dbReference>
<evidence type="ECO:0000256" key="5">
    <source>
        <dbReference type="ARBA" id="ARBA00022989"/>
    </source>
</evidence>
<dbReference type="Pfam" id="PF09594">
    <property type="entry name" value="GT87"/>
    <property type="match status" value="1"/>
</dbReference>
<gene>
    <name evidence="9" type="ORF">SAMN02745716_0823</name>
</gene>
<sequence>MRRREWAAWAAFALAVWIPTMFAWPWWAGGLHSDVPTLRRYGLALASGSLPYRDFPFEYPPLGALALALPALGGSGSFRTLFGLQQLAALAVTAWALTRVVASHTRGVTAAFTIAGLPLLLGTVAWVHFDLVAVACTALAAERLLAGRWRACGLLLGAGALVKLFPLAALAPACAYLWARTGRRAAIELASCAALVVLGGAGVAALLSPPGALHVLLYHLERPLEIESVWALALAIGSLLGGDARVVFSHASVGIQGSGAGLLAGASSTITLLAVAATAAAAASAGRRGRNRDSAIFVLAAPLALVAFGKVLSPQFLVWGWPLIALCWARGRYALALIGAAAQLLTLVEFPHHFARLAALDPLVILLTLLRDLTLVAFFSGLLYARRERLAATVPSLRALAR</sequence>
<dbReference type="InterPro" id="IPR018584">
    <property type="entry name" value="GT87"/>
</dbReference>
<proteinExistence type="inferred from homology"/>
<name>A0A1H6FN41_THEAL</name>
<protein>
    <recommendedName>
        <fullName evidence="11">DUF2029 domain-containing protein</fullName>
    </recommendedName>
</protein>
<comment type="subcellular location">
    <subcellularLocation>
        <location evidence="1">Cell membrane</location>
        <topology evidence="1">Multi-pass membrane protein</topology>
    </subcellularLocation>
</comment>
<evidence type="ECO:0000313" key="9">
    <source>
        <dbReference type="EMBL" id="SEH11610.1"/>
    </source>
</evidence>
<keyword evidence="6 8" id="KW-0472">Membrane</keyword>
<evidence type="ECO:0000256" key="6">
    <source>
        <dbReference type="ARBA" id="ARBA00023136"/>
    </source>
</evidence>
<feature type="transmembrane region" description="Helical" evidence="8">
    <location>
        <begin position="333"/>
        <end position="351"/>
    </location>
</feature>
<dbReference type="Proteomes" id="UP000222056">
    <property type="component" value="Unassembled WGS sequence"/>
</dbReference>
<evidence type="ECO:0000256" key="4">
    <source>
        <dbReference type="ARBA" id="ARBA00022692"/>
    </source>
</evidence>
<dbReference type="AlphaFoldDB" id="A0A1H6FN41"/>
<feature type="transmembrane region" description="Helical" evidence="8">
    <location>
        <begin position="295"/>
        <end position="321"/>
    </location>
</feature>
<evidence type="ECO:0000256" key="7">
    <source>
        <dbReference type="ARBA" id="ARBA00024033"/>
    </source>
</evidence>
<feature type="transmembrane region" description="Helical" evidence="8">
    <location>
        <begin position="186"/>
        <end position="208"/>
    </location>
</feature>
<comment type="similarity">
    <text evidence="7">Belongs to the glycosyltransferase 87 family.</text>
</comment>
<dbReference type="EMBL" id="FNWJ01000001">
    <property type="protein sequence ID" value="SEH11610.1"/>
    <property type="molecule type" value="Genomic_DNA"/>
</dbReference>
<keyword evidence="5 8" id="KW-1133">Transmembrane helix</keyword>
<evidence type="ECO:0000256" key="3">
    <source>
        <dbReference type="ARBA" id="ARBA00022679"/>
    </source>
</evidence>
<reference evidence="10" key="1">
    <citation type="submission" date="2016-10" db="EMBL/GenBank/DDBJ databases">
        <authorList>
            <person name="Varghese N."/>
            <person name="Submissions S."/>
        </authorList>
    </citation>
    <scope>NUCLEOTIDE SEQUENCE [LARGE SCALE GENOMIC DNA]</scope>
    <source>
        <strain evidence="10">ATCC 35263</strain>
    </source>
</reference>
<keyword evidence="3" id="KW-0808">Transferase</keyword>
<organism evidence="9 10">
    <name type="scientific">Thermoleophilum album</name>
    <dbReference type="NCBI Taxonomy" id="29539"/>
    <lineage>
        <taxon>Bacteria</taxon>
        <taxon>Bacillati</taxon>
        <taxon>Actinomycetota</taxon>
        <taxon>Thermoleophilia</taxon>
        <taxon>Thermoleophilales</taxon>
        <taxon>Thermoleophilaceae</taxon>
        <taxon>Thermoleophilum</taxon>
    </lineage>
</organism>
<keyword evidence="2" id="KW-1003">Cell membrane</keyword>
<feature type="transmembrane region" description="Helical" evidence="8">
    <location>
        <begin position="82"/>
        <end position="102"/>
    </location>
</feature>
<accession>A0A1H6FN41</accession>
<keyword evidence="10" id="KW-1185">Reference proteome</keyword>